<reference evidence="2" key="2">
    <citation type="submission" date="2023-10" db="EMBL/GenBank/DDBJ databases">
        <title>Genome Sequence of the Bacteria from From Gut Wall in Crohn's Disease.</title>
        <authorList>
            <person name="Rodriguez-Palacios A."/>
        </authorList>
    </citation>
    <scope>NUCLEOTIDE SEQUENCE</scope>
    <source>
        <strain evidence="2">CavFT-hAR58</strain>
    </source>
</reference>
<comment type="caution">
    <text evidence="2">The sequence shown here is derived from an EMBL/GenBank/DDBJ whole genome shotgun (WGS) entry which is preliminary data.</text>
</comment>
<name>A0AAE4LKL0_9BACT</name>
<evidence type="ECO:0000313" key="1">
    <source>
        <dbReference type="EMBL" id="KAA3157391.1"/>
    </source>
</evidence>
<reference evidence="1 3" key="1">
    <citation type="journal article" date="2019" name="Nat. Med.">
        <title>A library of human gut bacterial isolates paired with longitudinal multiomics data enables mechanistic microbiome research.</title>
        <authorList>
            <person name="Poyet M."/>
            <person name="Groussin M."/>
            <person name="Gibbons S.M."/>
            <person name="Avila-Pacheco J."/>
            <person name="Jiang X."/>
            <person name="Kearney S.M."/>
            <person name="Perrotta A.R."/>
            <person name="Berdy B."/>
            <person name="Zhao S."/>
            <person name="Lieberman T.D."/>
            <person name="Swanson P.K."/>
            <person name="Smith M."/>
            <person name="Roesemann S."/>
            <person name="Alexander J.E."/>
            <person name="Rich S.A."/>
            <person name="Livny J."/>
            <person name="Vlamakis H."/>
            <person name="Clish C."/>
            <person name="Bullock K."/>
            <person name="Deik A."/>
            <person name="Scott J."/>
            <person name="Pierce K.A."/>
            <person name="Xavier R.J."/>
            <person name="Alm E.J."/>
        </authorList>
    </citation>
    <scope>NUCLEOTIDE SEQUENCE [LARGE SCALE GENOMIC DNA]</scope>
    <source>
        <strain evidence="1 3">BIOML-A1</strain>
    </source>
</reference>
<accession>A0AAE4LKL0</accession>
<protein>
    <submittedName>
        <fullName evidence="2">Uncharacterized protein</fullName>
    </submittedName>
</protein>
<dbReference type="AlphaFoldDB" id="A0AAE4LKL0"/>
<sequence>MGTVKNVELSMQSVRRLLERNHLAYTIEKDSILFNRRFNRRTGQKSYYYIGFTEGEKKIGRQSIVFGCVDYNVYDEDFAMGTCFRQTMCTDMAFFAFHFHDLFPDFYPTDEYNDWSE</sequence>
<evidence type="ECO:0000313" key="2">
    <source>
        <dbReference type="EMBL" id="MDU0259313.1"/>
    </source>
</evidence>
<gene>
    <name evidence="1" type="ORF">F2A26_14785</name>
    <name evidence="2" type="ORF">RVH17_04155</name>
</gene>
<dbReference type="EMBL" id="JAWDES010000004">
    <property type="protein sequence ID" value="MDU0259313.1"/>
    <property type="molecule type" value="Genomic_DNA"/>
</dbReference>
<evidence type="ECO:0000313" key="4">
    <source>
        <dbReference type="Proteomes" id="UP001181347"/>
    </source>
</evidence>
<dbReference type="Proteomes" id="UP000324870">
    <property type="component" value="Unassembled WGS sequence"/>
</dbReference>
<dbReference type="Proteomes" id="UP001181347">
    <property type="component" value="Unassembled WGS sequence"/>
</dbReference>
<evidence type="ECO:0000313" key="3">
    <source>
        <dbReference type="Proteomes" id="UP000324870"/>
    </source>
</evidence>
<organism evidence="2 4">
    <name type="scientific">Alistipes finegoldii</name>
    <dbReference type="NCBI Taxonomy" id="214856"/>
    <lineage>
        <taxon>Bacteria</taxon>
        <taxon>Pseudomonadati</taxon>
        <taxon>Bacteroidota</taxon>
        <taxon>Bacteroidia</taxon>
        <taxon>Bacteroidales</taxon>
        <taxon>Rikenellaceae</taxon>
        <taxon>Alistipes</taxon>
    </lineage>
</organism>
<keyword evidence="3" id="KW-1185">Reference proteome</keyword>
<dbReference type="RefSeq" id="WP_130064086.1">
    <property type="nucleotide sequence ID" value="NZ_CAUFGI010000020.1"/>
</dbReference>
<proteinExistence type="predicted"/>
<dbReference type="EMBL" id="VVND01000061">
    <property type="protein sequence ID" value="KAA3157391.1"/>
    <property type="molecule type" value="Genomic_DNA"/>
</dbReference>